<sequence>MNKLVVNLSTVFLEVPFIERFKKARESGFSSVECQFPYAHTTKEIVQEMERNQLSMVLLNLPPGDWEQGDRGLATDPSRVDAFKKSVRQGIKYATALNVPRIHCMAGIVSEANREHAKEVYVSNLYYAGSELAKYDLTLLIEPINPYNMPDYFLNNLHQAAGIIKEVNLPNVALQFDFYHIERIHGNSLSLYDQYTDIIGHVQIADTPSRHEPGTGEIDYQQVFGHLKNTYKGYIGLEYTPKGRSEDSFEWLTTMKKGSEWI</sequence>
<dbReference type="Proteomes" id="UP000198553">
    <property type="component" value="Unassembled WGS sequence"/>
</dbReference>
<comment type="similarity">
    <text evidence="2">Belongs to the hyi family.</text>
</comment>
<name>A0A1H7WGB0_9BACI</name>
<dbReference type="RefSeq" id="WP_090740623.1">
    <property type="nucleotide sequence ID" value="NZ_FOBW01000001.1"/>
</dbReference>
<organism evidence="5 6">
    <name type="scientific">Mesobacillus persicus</name>
    <dbReference type="NCBI Taxonomy" id="930146"/>
    <lineage>
        <taxon>Bacteria</taxon>
        <taxon>Bacillati</taxon>
        <taxon>Bacillota</taxon>
        <taxon>Bacilli</taxon>
        <taxon>Bacillales</taxon>
        <taxon>Bacillaceae</taxon>
        <taxon>Mesobacillus</taxon>
    </lineage>
</organism>
<evidence type="ECO:0000313" key="5">
    <source>
        <dbReference type="EMBL" id="SEM20125.1"/>
    </source>
</evidence>
<accession>A0A1H7WGB0</accession>
<dbReference type="InterPro" id="IPR026040">
    <property type="entry name" value="HyI-like"/>
</dbReference>
<evidence type="ECO:0000313" key="6">
    <source>
        <dbReference type="Proteomes" id="UP000198553"/>
    </source>
</evidence>
<dbReference type="OrthoDB" id="9786584at2"/>
<dbReference type="Gene3D" id="3.20.20.150">
    <property type="entry name" value="Divalent-metal-dependent TIM barrel enzymes"/>
    <property type="match status" value="1"/>
</dbReference>
<dbReference type="GO" id="GO:0008903">
    <property type="term" value="F:hydroxypyruvate isomerase activity"/>
    <property type="evidence" value="ECO:0007669"/>
    <property type="project" value="TreeGrafter"/>
</dbReference>
<dbReference type="InterPro" id="IPR013022">
    <property type="entry name" value="Xyl_isomerase-like_TIM-brl"/>
</dbReference>
<dbReference type="FunFam" id="3.20.20.150:FF:000007">
    <property type="entry name" value="Hydroxypyruvate isomerase"/>
    <property type="match status" value="1"/>
</dbReference>
<dbReference type="PANTHER" id="PTHR43489">
    <property type="entry name" value="ISOMERASE"/>
    <property type="match status" value="1"/>
</dbReference>
<evidence type="ECO:0000256" key="2">
    <source>
        <dbReference type="PIRNR" id="PIRNR006241"/>
    </source>
</evidence>
<dbReference type="EMBL" id="FOBW01000001">
    <property type="protein sequence ID" value="SEM20125.1"/>
    <property type="molecule type" value="Genomic_DNA"/>
</dbReference>
<proteinExistence type="inferred from homology"/>
<evidence type="ECO:0000256" key="3">
    <source>
        <dbReference type="PIRSR" id="PIRSR006241-50"/>
    </source>
</evidence>
<feature type="active site" description="Proton donor/acceptor" evidence="3">
    <location>
        <position position="238"/>
    </location>
</feature>
<dbReference type="PIRSF" id="PIRSF006241">
    <property type="entry name" value="HyI"/>
    <property type="match status" value="1"/>
</dbReference>
<dbReference type="STRING" id="930146.SAMN05192533_101394"/>
<keyword evidence="1 2" id="KW-0413">Isomerase</keyword>
<dbReference type="PANTHER" id="PTHR43489:SF6">
    <property type="entry name" value="HYDROXYPYRUVATE ISOMERASE-RELATED"/>
    <property type="match status" value="1"/>
</dbReference>
<feature type="domain" description="Xylose isomerase-like TIM barrel" evidence="4">
    <location>
        <begin position="21"/>
        <end position="254"/>
    </location>
</feature>
<keyword evidence="5" id="KW-0670">Pyruvate</keyword>
<evidence type="ECO:0000256" key="1">
    <source>
        <dbReference type="ARBA" id="ARBA00023235"/>
    </source>
</evidence>
<protein>
    <submittedName>
        <fullName evidence="5">Hydroxypyruvate isomerase</fullName>
    </submittedName>
</protein>
<reference evidence="6" key="1">
    <citation type="submission" date="2016-10" db="EMBL/GenBank/DDBJ databases">
        <authorList>
            <person name="Varghese N."/>
            <person name="Submissions S."/>
        </authorList>
    </citation>
    <scope>NUCLEOTIDE SEQUENCE [LARGE SCALE GENOMIC DNA]</scope>
    <source>
        <strain evidence="6">B48,IBRC-M 10115,DSM 25386,CECT 8001</strain>
    </source>
</reference>
<dbReference type="SUPFAM" id="SSF51658">
    <property type="entry name" value="Xylose isomerase-like"/>
    <property type="match status" value="1"/>
</dbReference>
<dbReference type="GO" id="GO:0046487">
    <property type="term" value="P:glyoxylate metabolic process"/>
    <property type="evidence" value="ECO:0007669"/>
    <property type="project" value="TreeGrafter"/>
</dbReference>
<dbReference type="InterPro" id="IPR036237">
    <property type="entry name" value="Xyl_isomerase-like_sf"/>
</dbReference>
<gene>
    <name evidence="5" type="ORF">SAMN05192533_101394</name>
</gene>
<feature type="active site" description="Proton donor/acceptor" evidence="3">
    <location>
        <position position="142"/>
    </location>
</feature>
<dbReference type="InterPro" id="IPR050417">
    <property type="entry name" value="Sugar_Epim/Isomerase"/>
</dbReference>
<dbReference type="AlphaFoldDB" id="A0A1H7WGB0"/>
<dbReference type="Pfam" id="PF01261">
    <property type="entry name" value="AP_endonuc_2"/>
    <property type="match status" value="1"/>
</dbReference>
<keyword evidence="6" id="KW-1185">Reference proteome</keyword>
<evidence type="ECO:0000259" key="4">
    <source>
        <dbReference type="Pfam" id="PF01261"/>
    </source>
</evidence>